<reference evidence="3" key="1">
    <citation type="submission" date="2022-10" db="EMBL/GenBank/DDBJ databases">
        <title>Algoriphagus sp. a novel bacteria isolate from halophytes salicornia europaea.</title>
        <authorList>
            <person name="Peng Y."/>
            <person name="Jiang L."/>
            <person name="Lee J."/>
        </authorList>
    </citation>
    <scope>NUCLEOTIDE SEQUENCE</scope>
    <source>
        <strain evidence="3">TR-M5</strain>
    </source>
</reference>
<dbReference type="InterPro" id="IPR036415">
    <property type="entry name" value="Lamin_tail_dom_sf"/>
</dbReference>
<dbReference type="Gene3D" id="2.60.40.1220">
    <property type="match status" value="1"/>
</dbReference>
<dbReference type="Gene3D" id="2.60.40.4070">
    <property type="match status" value="1"/>
</dbReference>
<protein>
    <submittedName>
        <fullName evidence="3">Lamin tail domain-containing protein</fullName>
    </submittedName>
</protein>
<evidence type="ECO:0000256" key="1">
    <source>
        <dbReference type="ARBA" id="ARBA00022729"/>
    </source>
</evidence>
<dbReference type="EMBL" id="CP110226">
    <property type="protein sequence ID" value="UZD21209.1"/>
    <property type="molecule type" value="Genomic_DNA"/>
</dbReference>
<proteinExistence type="predicted"/>
<feature type="domain" description="LTD" evidence="2">
    <location>
        <begin position="300"/>
        <end position="409"/>
    </location>
</feature>
<dbReference type="Proteomes" id="UP001163156">
    <property type="component" value="Chromosome"/>
</dbReference>
<dbReference type="RefSeq" id="WP_264807681.1">
    <property type="nucleotide sequence ID" value="NZ_CP110226.1"/>
</dbReference>
<dbReference type="Pfam" id="PF00932">
    <property type="entry name" value="LTD"/>
    <property type="match status" value="1"/>
</dbReference>
<keyword evidence="4" id="KW-1185">Reference proteome</keyword>
<evidence type="ECO:0000259" key="2">
    <source>
        <dbReference type="Pfam" id="PF00932"/>
    </source>
</evidence>
<organism evidence="3 4">
    <name type="scientific">Algoriphagus halophytocola</name>
    <dbReference type="NCBI Taxonomy" id="2991499"/>
    <lineage>
        <taxon>Bacteria</taxon>
        <taxon>Pseudomonadati</taxon>
        <taxon>Bacteroidota</taxon>
        <taxon>Cytophagia</taxon>
        <taxon>Cytophagales</taxon>
        <taxon>Cyclobacteriaceae</taxon>
        <taxon>Algoriphagus</taxon>
    </lineage>
</organism>
<dbReference type="SUPFAM" id="SSF74853">
    <property type="entry name" value="Lamin A/C globular tail domain"/>
    <property type="match status" value="1"/>
</dbReference>
<accession>A0ABY6ME52</accession>
<keyword evidence="1" id="KW-0732">Signal</keyword>
<dbReference type="InterPro" id="IPR001322">
    <property type="entry name" value="Lamin_tail_dom"/>
</dbReference>
<dbReference type="InterPro" id="IPR014755">
    <property type="entry name" value="Cu-Rt/internalin_Ig-like"/>
</dbReference>
<sequence>MVSLFFIWQLVFFEVLSSEEPLPISELRLVQNFESDFDAVNRPEAFLPGWFGNEIRDAASRIYQGNGLGRNGSRALVVQPISTFDGEVIIRLDPSDLSAPKVRFWARSLQNGSGDRPALVYFSWGLELDGVFSDARQLGEPDEFANENQEFRSFTFSLPEGMTGLPEVYLKLQVIYGEGAGTCAKWMMDDFELGDLVEDTQSPKVSDVRGFDEKVIQLTFDEALDPVFSEFSMSYKLDGLEPASVVLEKDSLVLLQFDEKLEKGRDYEVQIRQIPDLEGNFMQDTTVYFRFFDPTAFDFKTLVINEIMPAPRPDLDLPNAEYVEIYHAGEHVIRLGGLSFANSRTEVKLPEQWVSPGEYFLLVPKSDAALFEDTGQVMPLSPWPALLNSGDELSLIDDSGKLIDHISYQTSSWGGSEFSGGGYSLEVSNPYRNCDQSELLASSTDPLRGTPGKQNSNFDLSPDTSLPTLIAAYFSSDSSMVLTFSEAVQVSSDQSNWSSEPELLVDTTYSLSSTEVFVSFAGSVMPNQHYAIQFGSVSDCAGNESGPLSLSLILPQKAELGDVMINELLFNAKSGSPKFVELVNVTDSYLEIGDWVLANLDEDGVPDQIRVLSESPLVLEPRDFLAISSDSSQLKLDFPKSSFGNFHQLSSLPSYPIGGGTVVLLTSEMEVAENFTYSDELHHPLLRDSKGVSLERISLESPASLADNWQTASSNEDFGTPGKANSNVLSDEFKGDIITIEPEIFDPEGSSGNSFTRISYEFEQAGWTGSFSIYATDGRLIQTLAQNQILGSSGFYTWHGTDELGGRVRAGYYVLLVELFDLDGRKSTMKKTLVVATQLK</sequence>
<evidence type="ECO:0000313" key="4">
    <source>
        <dbReference type="Proteomes" id="UP001163156"/>
    </source>
</evidence>
<name>A0ABY6ME52_9BACT</name>
<gene>
    <name evidence="3" type="ORF">OM944_11050</name>
</gene>
<evidence type="ECO:0000313" key="3">
    <source>
        <dbReference type="EMBL" id="UZD21209.1"/>
    </source>
</evidence>